<dbReference type="Pfam" id="PF00149">
    <property type="entry name" value="Metallophos"/>
    <property type="match status" value="1"/>
</dbReference>
<evidence type="ECO:0000313" key="3">
    <source>
        <dbReference type="EMBL" id="KAJ3562274.1"/>
    </source>
</evidence>
<gene>
    <name evidence="3" type="ORF">NP233_g9681</name>
</gene>
<evidence type="ECO:0000313" key="4">
    <source>
        <dbReference type="Proteomes" id="UP001213000"/>
    </source>
</evidence>
<dbReference type="InterPro" id="IPR029052">
    <property type="entry name" value="Metallo-depent_PP-like"/>
</dbReference>
<dbReference type="CDD" id="cd07383">
    <property type="entry name" value="MPP_Dcr2"/>
    <property type="match status" value="1"/>
</dbReference>
<dbReference type="PANTHER" id="PTHR32440:SF11">
    <property type="entry name" value="METALLOPHOSPHOESTERASE DOMAIN-CONTAINING PROTEIN"/>
    <property type="match status" value="1"/>
</dbReference>
<organism evidence="3 4">
    <name type="scientific">Leucocoprinus birnbaumii</name>
    <dbReference type="NCBI Taxonomy" id="56174"/>
    <lineage>
        <taxon>Eukaryota</taxon>
        <taxon>Fungi</taxon>
        <taxon>Dikarya</taxon>
        <taxon>Basidiomycota</taxon>
        <taxon>Agaricomycotina</taxon>
        <taxon>Agaricomycetes</taxon>
        <taxon>Agaricomycetidae</taxon>
        <taxon>Agaricales</taxon>
        <taxon>Agaricineae</taxon>
        <taxon>Agaricaceae</taxon>
        <taxon>Leucocoprinus</taxon>
    </lineage>
</organism>
<accession>A0AAD5VNH1</accession>
<dbReference type="EMBL" id="JANIEX010000889">
    <property type="protein sequence ID" value="KAJ3562274.1"/>
    <property type="molecule type" value="Genomic_DNA"/>
</dbReference>
<dbReference type="Gene3D" id="3.60.21.10">
    <property type="match status" value="1"/>
</dbReference>
<reference evidence="3" key="1">
    <citation type="submission" date="2022-07" db="EMBL/GenBank/DDBJ databases">
        <title>Genome Sequence of Leucocoprinus birnbaumii.</title>
        <authorList>
            <person name="Buettner E."/>
        </authorList>
    </citation>
    <scope>NUCLEOTIDE SEQUENCE</scope>
    <source>
        <strain evidence="3">VT141</strain>
    </source>
</reference>
<protein>
    <recommendedName>
        <fullName evidence="2">Calcineurin-like phosphoesterase domain-containing protein</fullName>
    </recommendedName>
</protein>
<dbReference type="PANTHER" id="PTHR32440">
    <property type="entry name" value="PHOSPHATASE DCR2-RELATED-RELATED"/>
    <property type="match status" value="1"/>
</dbReference>
<proteinExistence type="predicted"/>
<dbReference type="GO" id="GO:0016788">
    <property type="term" value="F:hydrolase activity, acting on ester bonds"/>
    <property type="evidence" value="ECO:0007669"/>
    <property type="project" value="TreeGrafter"/>
</dbReference>
<evidence type="ECO:0000259" key="2">
    <source>
        <dbReference type="Pfam" id="PF00149"/>
    </source>
</evidence>
<sequence length="846" mass="95434">MKDSRYRWCSDTGAFDSVAVQRRYLAKYLPKSLLESDAGVRLLERAWYWLRGRHRFTTGYLTELICNGFQSPHRLLNAYIEHFTGFSVTDASNCVMAEGMDPLPKFSQYRLDFSKLQKNRMLPTIHQMVTRYMMRSTIPHLGSDETILVEYGFARFNDSNTRDVVIDEPLVILAAVCWMKHDHQKAYHLISHDIEAHGQDFNGFENYIVLCLDLIFSKKPRLKDVFTFYGTVPAWASMEAELVSIHNTALEVTEACSTCFAHTRGSSVSLGMNAKSPELTMSWLKHRERLPFCFPHQYMGPDIIFILQLKDESLIWVALQTKWSAAKSLSKKLVLHAMKSVTPANYFLDKNGSPFSPVNHPGLRDHIFQSLSFLPNRRTDAGRYSLLRVVASFPAKTRINRYLDEDSDKQGHPIATLNMDLVKKATRKISPREFLEGPRFREMSPSKTKKSKLRPRPSSELVHGLNGNHGENYAANAGFEYLGNPGITSYSGFLVQTASEVTHYDLNPYPNKPRIVFRKDGTLKITVFSDLHYGENPWDWWGPVQDANSTRLMKRVLKDEQPDFVSSDTFKENATSLIDEIVAPLNAVKVPFSSSHGNHDNQVNITHAEEIAREQKVAPLSYTRTAPSGVGGTEGPGNYWVPIYRNIRDKSPSLIVWFFDSRGGVSQQNVLNEDFVDPSVAGWMASEVQAMEKAWGPGTTRSSLAFVHIPPHYITAVQTTITPQKNPADILDGIGSVQATFDPAFAGKDAPFWDAVKQNLKNLVAVISGHDHGNEWCAREPTKNVTFCFDKHSGYGGYGQPEWGYGVRNILFHSPPGGELAKAESWIRLEEGETRAHVWLDDTLGA</sequence>
<feature type="region of interest" description="Disordered" evidence="1">
    <location>
        <begin position="439"/>
        <end position="458"/>
    </location>
</feature>
<evidence type="ECO:0000256" key="1">
    <source>
        <dbReference type="SAM" id="MobiDB-lite"/>
    </source>
</evidence>
<dbReference type="SUPFAM" id="SSF56300">
    <property type="entry name" value="Metallo-dependent phosphatases"/>
    <property type="match status" value="1"/>
</dbReference>
<feature type="domain" description="Calcineurin-like phosphoesterase" evidence="2">
    <location>
        <begin position="523"/>
        <end position="772"/>
    </location>
</feature>
<dbReference type="Proteomes" id="UP001213000">
    <property type="component" value="Unassembled WGS sequence"/>
</dbReference>
<comment type="caution">
    <text evidence="3">The sequence shown here is derived from an EMBL/GenBank/DDBJ whole genome shotgun (WGS) entry which is preliminary data.</text>
</comment>
<keyword evidence="4" id="KW-1185">Reference proteome</keyword>
<dbReference type="InterPro" id="IPR004843">
    <property type="entry name" value="Calcineurin-like_PHP"/>
</dbReference>
<dbReference type="GO" id="GO:0005737">
    <property type="term" value="C:cytoplasm"/>
    <property type="evidence" value="ECO:0007669"/>
    <property type="project" value="TreeGrafter"/>
</dbReference>
<dbReference type="AlphaFoldDB" id="A0AAD5VNH1"/>
<name>A0AAD5VNH1_9AGAR</name>